<dbReference type="InParanoid" id="G0QRK7"/>
<evidence type="ECO:0000313" key="2">
    <source>
        <dbReference type="EMBL" id="EGR32151.1"/>
    </source>
</evidence>
<dbReference type="GO" id="GO:0003714">
    <property type="term" value="F:transcription corepressor activity"/>
    <property type="evidence" value="ECO:0007669"/>
    <property type="project" value="InterPro"/>
</dbReference>
<dbReference type="OMA" id="GQQMSED"/>
<comment type="similarity">
    <text evidence="1">Belongs to the HSBP1 family.</text>
</comment>
<dbReference type="GO" id="GO:0070370">
    <property type="term" value="P:cellular heat acclimation"/>
    <property type="evidence" value="ECO:0007669"/>
    <property type="project" value="TreeGrafter"/>
</dbReference>
<reference evidence="2 3" key="1">
    <citation type="submission" date="2011-07" db="EMBL/GenBank/DDBJ databases">
        <authorList>
            <person name="Coyne R."/>
            <person name="Brami D."/>
            <person name="Johnson J."/>
            <person name="Hostetler J."/>
            <person name="Hannick L."/>
            <person name="Clark T."/>
            <person name="Cassidy-Hanley D."/>
            <person name="Inman J."/>
        </authorList>
    </citation>
    <scope>NUCLEOTIDE SEQUENCE [LARGE SCALE GENOMIC DNA]</scope>
    <source>
        <strain evidence="2 3">G5</strain>
    </source>
</reference>
<dbReference type="STRING" id="857967.G0QRK7"/>
<evidence type="ECO:0008006" key="4">
    <source>
        <dbReference type="Google" id="ProtNLM"/>
    </source>
</evidence>
<dbReference type="GeneID" id="14908307"/>
<dbReference type="InterPro" id="IPR009643">
    <property type="entry name" value="HS1-bd"/>
</dbReference>
<sequence>MNSQFQQQDNYNEDPSSKELNLYVQNLLKQMQDKFEDMSSNIVGRIDEMKNRIDDIEKSVTDLMNDLEVDDVDLNMKK</sequence>
<dbReference type="Proteomes" id="UP000008983">
    <property type="component" value="Unassembled WGS sequence"/>
</dbReference>
<gene>
    <name evidence="2" type="ORF">IMG5_094660</name>
</gene>
<name>G0QRK7_ICHMU</name>
<dbReference type="EMBL" id="GL983772">
    <property type="protein sequence ID" value="EGR32151.1"/>
    <property type="molecule type" value="Genomic_DNA"/>
</dbReference>
<dbReference type="GO" id="GO:0005634">
    <property type="term" value="C:nucleus"/>
    <property type="evidence" value="ECO:0007669"/>
    <property type="project" value="TreeGrafter"/>
</dbReference>
<dbReference type="GO" id="GO:0005829">
    <property type="term" value="C:cytosol"/>
    <property type="evidence" value="ECO:0007669"/>
    <property type="project" value="TreeGrafter"/>
</dbReference>
<keyword evidence="3" id="KW-1185">Reference proteome</keyword>
<evidence type="ECO:0000313" key="3">
    <source>
        <dbReference type="Proteomes" id="UP000008983"/>
    </source>
</evidence>
<organism evidence="2 3">
    <name type="scientific">Ichthyophthirius multifiliis</name>
    <name type="common">White spot disease agent</name>
    <name type="synonym">Ich</name>
    <dbReference type="NCBI Taxonomy" id="5932"/>
    <lineage>
        <taxon>Eukaryota</taxon>
        <taxon>Sar</taxon>
        <taxon>Alveolata</taxon>
        <taxon>Ciliophora</taxon>
        <taxon>Intramacronucleata</taxon>
        <taxon>Oligohymenophorea</taxon>
        <taxon>Hymenostomatida</taxon>
        <taxon>Ophryoglenina</taxon>
        <taxon>Ichthyophthirius</taxon>
    </lineage>
</organism>
<proteinExistence type="inferred from homology"/>
<accession>G0QRK7</accession>
<dbReference type="Gene3D" id="1.20.5.430">
    <property type="match status" value="1"/>
</dbReference>
<dbReference type="OrthoDB" id="4159489at2759"/>
<dbReference type="PANTHER" id="PTHR19424:SF0">
    <property type="entry name" value="HEAT SHOCK FACTOR BINDING PROTEIN 1"/>
    <property type="match status" value="1"/>
</dbReference>
<dbReference type="AlphaFoldDB" id="G0QRK7"/>
<protein>
    <recommendedName>
        <fullName evidence="4">Heat shock factor-binding protein 1</fullName>
    </recommendedName>
</protein>
<dbReference type="PANTHER" id="PTHR19424">
    <property type="entry name" value="HEAT SHOCK FACTOR BINDING PROTEIN 1"/>
    <property type="match status" value="1"/>
</dbReference>
<dbReference type="RefSeq" id="XP_004035637.1">
    <property type="nucleotide sequence ID" value="XM_004035589.1"/>
</dbReference>
<dbReference type="eggNOG" id="KOG4117">
    <property type="taxonomic scope" value="Eukaryota"/>
</dbReference>
<dbReference type="Pfam" id="PF06825">
    <property type="entry name" value="HSBP1"/>
    <property type="match status" value="1"/>
</dbReference>
<evidence type="ECO:0000256" key="1">
    <source>
        <dbReference type="ARBA" id="ARBA00006349"/>
    </source>
</evidence>
<dbReference type="FunFam" id="1.20.5.430:FF:000003">
    <property type="entry name" value="Heat shock factor binding protein"/>
    <property type="match status" value="1"/>
</dbReference>